<evidence type="ECO:0000256" key="8">
    <source>
        <dbReference type="ARBA" id="ARBA00023159"/>
    </source>
</evidence>
<dbReference type="FunFam" id="1.10.10.60:FF:000007">
    <property type="entry name" value="Two-component response regulator"/>
    <property type="match status" value="1"/>
</dbReference>
<dbReference type="GO" id="GO:0003677">
    <property type="term" value="F:DNA binding"/>
    <property type="evidence" value="ECO:0007669"/>
    <property type="project" value="UniProtKB-KW"/>
</dbReference>
<reference evidence="16" key="1">
    <citation type="journal article" date="2012" name="Nat. Biotechnol.">
        <title>Draft genome sequence of pigeonpea (Cajanus cajan), an orphan legume crop of resource-poor farmers.</title>
        <authorList>
            <person name="Varshney R.K."/>
            <person name="Chen W."/>
            <person name="Li Y."/>
            <person name="Bharti A.K."/>
            <person name="Saxena R.K."/>
            <person name="Schlueter J.A."/>
            <person name="Donoghue M.T."/>
            <person name="Azam S."/>
            <person name="Fan G."/>
            <person name="Whaley A.M."/>
            <person name="Farmer A.D."/>
            <person name="Sheridan J."/>
            <person name="Iwata A."/>
            <person name="Tuteja R."/>
            <person name="Penmetsa R.V."/>
            <person name="Wu W."/>
            <person name="Upadhyaya H.D."/>
            <person name="Yang S.P."/>
            <person name="Shah T."/>
            <person name="Saxena K.B."/>
            <person name="Michael T."/>
            <person name="McCombie W.R."/>
            <person name="Yang B."/>
            <person name="Zhang G."/>
            <person name="Yang H."/>
            <person name="Wang J."/>
            <person name="Spillane C."/>
            <person name="Cook D.R."/>
            <person name="May G.D."/>
            <person name="Xu X."/>
            <person name="Jackson S.A."/>
        </authorList>
    </citation>
    <scope>NUCLEOTIDE SEQUENCE [LARGE SCALE GENOMIC DNA]</scope>
</reference>
<keyword evidence="4" id="KW-0932">Cytokinin signaling pathway</keyword>
<dbReference type="GO" id="GO:0000160">
    <property type="term" value="P:phosphorelay signal transduction system"/>
    <property type="evidence" value="ECO:0007669"/>
    <property type="project" value="UniProtKB-KW"/>
</dbReference>
<dbReference type="NCBIfam" id="TIGR01557">
    <property type="entry name" value="myb_SHAQKYF"/>
    <property type="match status" value="1"/>
</dbReference>
<dbReference type="InterPro" id="IPR045279">
    <property type="entry name" value="ARR-like"/>
</dbReference>
<organism evidence="16 17">
    <name type="scientific">Cajanus cajan</name>
    <name type="common">Pigeon pea</name>
    <name type="synonym">Cajanus indicus</name>
    <dbReference type="NCBI Taxonomy" id="3821"/>
    <lineage>
        <taxon>Eukaryota</taxon>
        <taxon>Viridiplantae</taxon>
        <taxon>Streptophyta</taxon>
        <taxon>Embryophyta</taxon>
        <taxon>Tracheophyta</taxon>
        <taxon>Spermatophyta</taxon>
        <taxon>Magnoliopsida</taxon>
        <taxon>eudicotyledons</taxon>
        <taxon>Gunneridae</taxon>
        <taxon>Pentapetalae</taxon>
        <taxon>rosids</taxon>
        <taxon>fabids</taxon>
        <taxon>Fabales</taxon>
        <taxon>Fabaceae</taxon>
        <taxon>Papilionoideae</taxon>
        <taxon>50 kb inversion clade</taxon>
        <taxon>NPAAA clade</taxon>
        <taxon>indigoferoid/millettioid clade</taxon>
        <taxon>Phaseoleae</taxon>
        <taxon>Cajanus</taxon>
    </lineage>
</organism>
<evidence type="ECO:0000259" key="14">
    <source>
        <dbReference type="PROSITE" id="PS50110"/>
    </source>
</evidence>
<dbReference type="Pfam" id="PF00249">
    <property type="entry name" value="Myb_DNA-binding"/>
    <property type="match status" value="1"/>
</dbReference>
<evidence type="ECO:0000256" key="7">
    <source>
        <dbReference type="ARBA" id="ARBA00023125"/>
    </source>
</evidence>
<evidence type="ECO:0000256" key="11">
    <source>
        <dbReference type="PIRNR" id="PIRNR036392"/>
    </source>
</evidence>
<dbReference type="Gramene" id="C.cajan_45197.t">
    <property type="protein sequence ID" value="C.cajan_45197.t"/>
    <property type="gene ID" value="C.cajan_45197"/>
</dbReference>
<dbReference type="GO" id="GO:0003700">
    <property type="term" value="F:DNA-binding transcription factor activity"/>
    <property type="evidence" value="ECO:0007669"/>
    <property type="project" value="UniProtKB-UniRule"/>
</dbReference>
<keyword evidence="3 12" id="KW-0597">Phosphoprotein</keyword>
<dbReference type="PIRSF" id="PIRSF036392">
    <property type="entry name" value="RR_ARR_type-B"/>
    <property type="match status" value="1"/>
</dbReference>
<keyword evidence="9 11" id="KW-0804">Transcription</keyword>
<feature type="compositionally biased region" description="Basic and acidic residues" evidence="13">
    <location>
        <begin position="134"/>
        <end position="149"/>
    </location>
</feature>
<evidence type="ECO:0000256" key="5">
    <source>
        <dbReference type="ARBA" id="ARBA00023012"/>
    </source>
</evidence>
<dbReference type="InterPro" id="IPR011006">
    <property type="entry name" value="CheY-like_superfamily"/>
</dbReference>
<dbReference type="SMART" id="SM00448">
    <property type="entry name" value="REC"/>
    <property type="match status" value="1"/>
</dbReference>
<dbReference type="InterPro" id="IPR006447">
    <property type="entry name" value="Myb_dom_plants"/>
</dbReference>
<evidence type="ECO:0000313" key="17">
    <source>
        <dbReference type="Proteomes" id="UP000075243"/>
    </source>
</evidence>
<evidence type="ECO:0000256" key="10">
    <source>
        <dbReference type="ARBA" id="ARBA00023242"/>
    </source>
</evidence>
<dbReference type="Proteomes" id="UP000075243">
    <property type="component" value="Unassembled WGS sequence"/>
</dbReference>
<dbReference type="Gene3D" id="3.40.50.2300">
    <property type="match status" value="1"/>
</dbReference>
<dbReference type="Gene3D" id="1.10.10.60">
    <property type="entry name" value="Homeodomain-like"/>
    <property type="match status" value="1"/>
</dbReference>
<feature type="region of interest" description="Disordered" evidence="13">
    <location>
        <begin position="132"/>
        <end position="198"/>
    </location>
</feature>
<keyword evidence="8 11" id="KW-0010">Activator</keyword>
<keyword evidence="10 11" id="KW-0539">Nucleus</keyword>
<dbReference type="PANTHER" id="PTHR43874">
    <property type="entry name" value="TWO-COMPONENT RESPONSE REGULATOR"/>
    <property type="match status" value="1"/>
</dbReference>
<dbReference type="OMA" id="CEPIPIN"/>
<dbReference type="STRING" id="3821.A0A151R1P6"/>
<evidence type="ECO:0000256" key="1">
    <source>
        <dbReference type="ARBA" id="ARBA00004123"/>
    </source>
</evidence>
<dbReference type="PROSITE" id="PS51294">
    <property type="entry name" value="HTH_MYB"/>
    <property type="match status" value="1"/>
</dbReference>
<accession>A0A151R1P6</accession>
<comment type="subcellular location">
    <subcellularLocation>
        <location evidence="1 11">Nucleus</location>
    </subcellularLocation>
</comment>
<dbReference type="GO" id="GO:0009736">
    <property type="term" value="P:cytokinin-activated signaling pathway"/>
    <property type="evidence" value="ECO:0007669"/>
    <property type="project" value="UniProtKB-KW"/>
</dbReference>
<evidence type="ECO:0000256" key="12">
    <source>
        <dbReference type="PROSITE-ProRule" id="PRU00169"/>
    </source>
</evidence>
<evidence type="ECO:0000259" key="15">
    <source>
        <dbReference type="PROSITE" id="PS51294"/>
    </source>
</evidence>
<dbReference type="AlphaFoldDB" id="A0A151R1P6"/>
<dbReference type="SUPFAM" id="SSF46689">
    <property type="entry name" value="Homeodomain-like"/>
    <property type="match status" value="1"/>
</dbReference>
<evidence type="ECO:0000256" key="9">
    <source>
        <dbReference type="ARBA" id="ARBA00023163"/>
    </source>
</evidence>
<dbReference type="EMBL" id="KQ484213">
    <property type="protein sequence ID" value="KYP36456.1"/>
    <property type="molecule type" value="Genomic_DNA"/>
</dbReference>
<keyword evidence="7 11" id="KW-0238">DNA-binding</keyword>
<dbReference type="InterPro" id="IPR001005">
    <property type="entry name" value="SANT/Myb"/>
</dbReference>
<evidence type="ECO:0000256" key="13">
    <source>
        <dbReference type="SAM" id="MobiDB-lite"/>
    </source>
</evidence>
<evidence type="ECO:0000256" key="2">
    <source>
        <dbReference type="ARBA" id="ARBA00006015"/>
    </source>
</evidence>
<feature type="domain" description="Response regulatory" evidence="14">
    <location>
        <begin position="13"/>
        <end position="128"/>
    </location>
</feature>
<dbReference type="Pfam" id="PF00072">
    <property type="entry name" value="Response_reg"/>
    <property type="match status" value="1"/>
</dbReference>
<evidence type="ECO:0000256" key="6">
    <source>
        <dbReference type="ARBA" id="ARBA00023015"/>
    </source>
</evidence>
<feature type="compositionally biased region" description="Basic and acidic residues" evidence="13">
    <location>
        <begin position="183"/>
        <end position="195"/>
    </location>
</feature>
<dbReference type="PANTHER" id="PTHR43874:SF210">
    <property type="entry name" value="TWO-COMPONENT RESPONSE REGULATOR"/>
    <property type="match status" value="1"/>
</dbReference>
<evidence type="ECO:0000256" key="3">
    <source>
        <dbReference type="ARBA" id="ARBA00022553"/>
    </source>
</evidence>
<dbReference type="CDD" id="cd17584">
    <property type="entry name" value="REC_typeB_ARR-like"/>
    <property type="match status" value="1"/>
</dbReference>
<keyword evidence="5 11" id="KW-0902">Two-component regulatory system</keyword>
<dbReference type="InterPro" id="IPR009057">
    <property type="entry name" value="Homeodomain-like_sf"/>
</dbReference>
<proteinExistence type="inferred from homology"/>
<feature type="modified residue" description="4-aspartylphosphate" evidence="12">
    <location>
        <position position="64"/>
    </location>
</feature>
<comment type="function">
    <text evidence="11">Transcriptional activator that binds specific DNA sequence.</text>
</comment>
<evidence type="ECO:0000313" key="16">
    <source>
        <dbReference type="EMBL" id="KYP36456.1"/>
    </source>
</evidence>
<feature type="domain" description="HTH myb-type" evidence="15">
    <location>
        <begin position="195"/>
        <end position="254"/>
    </location>
</feature>
<sequence length="627" mass="69241">MDDLRDQFPIGMRVLAVDDDPTCLKVLETLLRKCQYHVTSTKNAITALKLLRENKNKFDLVISDVHMPDMDGFKLLELVGLEMDLPVIMLSVNGDPKMVMKGITHGACDYLLKPVRIEELQIIWQHVIRRKKTDPKEQNKTSNQEKPDADCCNGRESAATGNSDQSGKSSKRRKDEDEDEHEDHENSHDNEDPSTQKKPRVVWSVELHRKFVSAVNQLGIEKAVPKKILDLMNVEKLTRENVASHLQAFSHPFFFSLMLYLKRISRVANQQANMVAALGTADSSYSRMGSLSGLRPLQTFSGPQQFHNNAFRPFPPGGMTGRFSTSVGLNVHGLPSSENLKLGHAQNLNNSMNDPLKFQSSQIGGNHNGIQGMPTFLGLDQLQHNKGVSVGPVQNLSPIIDAKSTFPMPNNALTKDTQGSGAYQNLTQLASQNSQFSIPLMDQGRCSDIWASPVQSPGTNSYPPSDVNLSGASSITSMSNQSHDSLTDMPSQGVFLTNNSGLMSNNVPLQGWDNHNHDTSYHSNAIGNTIDSLISVNPVDTEGHTTVNSTFNRDLGFNFCDQFQMKPDGVMGLSGETSLKAHQGYIMNQQKSQNSCATNINVGSLEYFVNSMMTQVIKFIQFDAVSQ</sequence>
<name>A0A151R1P6_CAJCA</name>
<dbReference type="InterPro" id="IPR001789">
    <property type="entry name" value="Sig_transdc_resp-reg_receiver"/>
</dbReference>
<dbReference type="InterPro" id="IPR017930">
    <property type="entry name" value="Myb_dom"/>
</dbReference>
<comment type="similarity">
    <text evidence="2">Belongs to the ARR family. Type-B subfamily.</text>
</comment>
<dbReference type="PROSITE" id="PS50110">
    <property type="entry name" value="RESPONSE_REGULATORY"/>
    <property type="match status" value="1"/>
</dbReference>
<evidence type="ECO:0000256" key="4">
    <source>
        <dbReference type="ARBA" id="ARBA00022864"/>
    </source>
</evidence>
<dbReference type="GO" id="GO:0005634">
    <property type="term" value="C:nucleus"/>
    <property type="evidence" value="ECO:0007669"/>
    <property type="project" value="UniProtKB-SubCell"/>
</dbReference>
<dbReference type="SUPFAM" id="SSF52172">
    <property type="entry name" value="CheY-like"/>
    <property type="match status" value="1"/>
</dbReference>
<dbReference type="InterPro" id="IPR017053">
    <property type="entry name" value="Response_reg_B-typ_pln"/>
</dbReference>
<keyword evidence="17" id="KW-1185">Reference proteome</keyword>
<keyword evidence="6 11" id="KW-0805">Transcription regulation</keyword>
<protein>
    <recommendedName>
        <fullName evidence="11">Two-component response regulator</fullName>
    </recommendedName>
</protein>
<gene>
    <name evidence="16" type="ORF">KK1_042423</name>
</gene>